<evidence type="ECO:0000313" key="2">
    <source>
        <dbReference type="EMBL" id="CAB3794708.1"/>
    </source>
</evidence>
<dbReference type="Proteomes" id="UP000494119">
    <property type="component" value="Unassembled WGS sequence"/>
</dbReference>
<proteinExistence type="predicted"/>
<dbReference type="RefSeq" id="WP_227875307.1">
    <property type="nucleotide sequence ID" value="NZ_CADIKL010000020.1"/>
</dbReference>
<dbReference type="AlphaFoldDB" id="A0A6J5GA51"/>
<organism evidence="2 3">
    <name type="scientific">Paraburkholderia caffeinitolerans</name>
    <dbReference type="NCBI Taxonomy" id="1723730"/>
    <lineage>
        <taxon>Bacteria</taxon>
        <taxon>Pseudomonadati</taxon>
        <taxon>Pseudomonadota</taxon>
        <taxon>Betaproteobacteria</taxon>
        <taxon>Burkholderiales</taxon>
        <taxon>Burkholderiaceae</taxon>
        <taxon>Paraburkholderia</taxon>
    </lineage>
</organism>
<evidence type="ECO:0000256" key="1">
    <source>
        <dbReference type="SAM" id="SignalP"/>
    </source>
</evidence>
<accession>A0A6J5GA51</accession>
<keyword evidence="1" id="KW-0732">Signal</keyword>
<feature type="chain" id="PRO_5026872986" evidence="1">
    <location>
        <begin position="38"/>
        <end position="175"/>
    </location>
</feature>
<dbReference type="EMBL" id="CADIKL010000020">
    <property type="protein sequence ID" value="CAB3794708.1"/>
    <property type="molecule type" value="Genomic_DNA"/>
</dbReference>
<keyword evidence="3" id="KW-1185">Reference proteome</keyword>
<feature type="signal peptide" evidence="1">
    <location>
        <begin position="1"/>
        <end position="37"/>
    </location>
</feature>
<sequence>MRLIPSNVRRSVTGPCGMLAAVLIPAVLFAFAPSVRAQTTTDVASASVVAANSSVVPATNAAMTSATLDMSMAPDSYYGTSSKNLSADMSARTLAADPGPAGDDPALAGIGALDDQTLERQRGGAVGMVMVAATPQLMRGNGVTLWDEIAPPAPLPIPVDAGQAAQGNIASYVRK</sequence>
<reference evidence="2 3" key="1">
    <citation type="submission" date="2020-04" db="EMBL/GenBank/DDBJ databases">
        <authorList>
            <person name="De Canck E."/>
        </authorList>
    </citation>
    <scope>NUCLEOTIDE SEQUENCE [LARGE SCALE GENOMIC DNA]</scope>
    <source>
        <strain evidence="2 3">LMG 28688</strain>
    </source>
</reference>
<name>A0A6J5GA51_9BURK</name>
<evidence type="ECO:0000313" key="3">
    <source>
        <dbReference type="Proteomes" id="UP000494119"/>
    </source>
</evidence>
<gene>
    <name evidence="2" type="ORF">LMG28688_03950</name>
</gene>
<protein>
    <submittedName>
        <fullName evidence="2">Uncharacterized protein</fullName>
    </submittedName>
</protein>